<accession>A0A9X7FFZ2</accession>
<dbReference type="InterPro" id="IPR005888">
    <property type="entry name" value="dTDP_Gluc_deHydtase"/>
</dbReference>
<dbReference type="Proteomes" id="UP000235293">
    <property type="component" value="Unassembled WGS sequence"/>
</dbReference>
<organism evidence="10 11">
    <name type="scientific">Gardnerella swidsinskii</name>
    <dbReference type="NCBI Taxonomy" id="2792979"/>
    <lineage>
        <taxon>Bacteria</taxon>
        <taxon>Bacillati</taxon>
        <taxon>Actinomycetota</taxon>
        <taxon>Actinomycetes</taxon>
        <taxon>Bifidobacteriales</taxon>
        <taxon>Bifidobacteriaceae</taxon>
        <taxon>Gardnerella</taxon>
    </lineage>
</organism>
<dbReference type="Gene3D" id="3.90.25.10">
    <property type="entry name" value="UDP-galactose 4-epimerase, domain 1"/>
    <property type="match status" value="1"/>
</dbReference>
<dbReference type="EMBL" id="PNGY01000001">
    <property type="protein sequence ID" value="PMC55481.1"/>
    <property type="molecule type" value="Genomic_DNA"/>
</dbReference>
<evidence type="ECO:0000256" key="5">
    <source>
        <dbReference type="ARBA" id="ARBA00016977"/>
    </source>
</evidence>
<dbReference type="RefSeq" id="WP_102155639.1">
    <property type="nucleotide sequence ID" value="NZ_JBKFWT010000001.1"/>
</dbReference>
<evidence type="ECO:0000259" key="9">
    <source>
        <dbReference type="Pfam" id="PF16363"/>
    </source>
</evidence>
<evidence type="ECO:0000256" key="4">
    <source>
        <dbReference type="ARBA" id="ARBA00011990"/>
    </source>
</evidence>
<evidence type="ECO:0000313" key="10">
    <source>
        <dbReference type="EMBL" id="PMC55481.1"/>
    </source>
</evidence>
<evidence type="ECO:0000256" key="1">
    <source>
        <dbReference type="ARBA" id="ARBA00001539"/>
    </source>
</evidence>
<dbReference type="Gene3D" id="3.40.50.720">
    <property type="entry name" value="NAD(P)-binding Rossmann-like Domain"/>
    <property type="match status" value="1"/>
</dbReference>
<dbReference type="PANTHER" id="PTHR43000">
    <property type="entry name" value="DTDP-D-GLUCOSE 4,6-DEHYDRATASE-RELATED"/>
    <property type="match status" value="1"/>
</dbReference>
<dbReference type="InterPro" id="IPR016040">
    <property type="entry name" value="NAD(P)-bd_dom"/>
</dbReference>
<dbReference type="GO" id="GO:0008460">
    <property type="term" value="F:dTDP-glucose 4,6-dehydratase activity"/>
    <property type="evidence" value="ECO:0007669"/>
    <property type="project" value="UniProtKB-EC"/>
</dbReference>
<comment type="catalytic activity">
    <reaction evidence="1 8">
        <text>dTDP-alpha-D-glucose = dTDP-4-dehydro-6-deoxy-alpha-D-glucose + H2O</text>
        <dbReference type="Rhea" id="RHEA:17221"/>
        <dbReference type="ChEBI" id="CHEBI:15377"/>
        <dbReference type="ChEBI" id="CHEBI:57477"/>
        <dbReference type="ChEBI" id="CHEBI:57649"/>
        <dbReference type="EC" id="4.2.1.46"/>
    </reaction>
</comment>
<evidence type="ECO:0000256" key="3">
    <source>
        <dbReference type="ARBA" id="ARBA00008178"/>
    </source>
</evidence>
<gene>
    <name evidence="10" type="primary">rfbB</name>
    <name evidence="10" type="ORF">CJ213_05265</name>
</gene>
<evidence type="ECO:0000256" key="8">
    <source>
        <dbReference type="RuleBase" id="RU004473"/>
    </source>
</evidence>
<dbReference type="Pfam" id="PF16363">
    <property type="entry name" value="GDP_Man_Dehyd"/>
    <property type="match status" value="1"/>
</dbReference>
<dbReference type="CDD" id="cd05246">
    <property type="entry name" value="dTDP_GD_SDR_e"/>
    <property type="match status" value="1"/>
</dbReference>
<keyword evidence="6" id="KW-0520">NAD</keyword>
<reference evidence="10 11" key="1">
    <citation type="submission" date="2017-09" db="EMBL/GenBank/DDBJ databases">
        <title>Bacterial strain isolated from the female urinary microbiota.</title>
        <authorList>
            <person name="Thomas-White K."/>
            <person name="Kumar N."/>
            <person name="Forster S."/>
            <person name="Putonti C."/>
            <person name="Lawley T."/>
            <person name="Wolfe A.J."/>
        </authorList>
    </citation>
    <scope>NUCLEOTIDE SEQUENCE [LARGE SCALE GENOMIC DNA]</scope>
    <source>
        <strain evidence="10 11">UMB0411</strain>
    </source>
</reference>
<comment type="similarity">
    <text evidence="3 8">Belongs to the NAD(P)-dependent epimerase/dehydratase family. dTDP-glucose dehydratase subfamily.</text>
</comment>
<dbReference type="NCBIfam" id="TIGR01181">
    <property type="entry name" value="dTDP_gluc_dehyt"/>
    <property type="match status" value="1"/>
</dbReference>
<dbReference type="GO" id="GO:0009225">
    <property type="term" value="P:nucleotide-sugar metabolic process"/>
    <property type="evidence" value="ECO:0007669"/>
    <property type="project" value="InterPro"/>
</dbReference>
<keyword evidence="7 8" id="KW-0456">Lyase</keyword>
<dbReference type="EC" id="4.2.1.46" evidence="4 8"/>
<comment type="caution">
    <text evidence="10">The sequence shown here is derived from an EMBL/GenBank/DDBJ whole genome shotgun (WGS) entry which is preliminary data.</text>
</comment>
<dbReference type="AlphaFoldDB" id="A0A9X7FFZ2"/>
<feature type="domain" description="NAD(P)-binding" evidence="9">
    <location>
        <begin position="17"/>
        <end position="326"/>
    </location>
</feature>
<sequence>MHNYASNSNIFQPHHILVTGGAGFIGSNFVHYIAKYHVTVAVTVLDLLTYAGNMANLYDLPQDFANNRYAFIRGDIRDENIVDQLLDPHNPIKTAEGTTLPAIDAIVNFAAESHNDNAIEFSDPFISTNILGTHTLIKFAHKYNIRFHQVSTDEIYGDFPIDSVLKFDESSPYCPSSPYSASKAAGDLLVKAWCRTYGLRATISNSSNNYGPRQHIEKFIPRQITNIMCNMPAKLYGVGDSIRDWIHVEDNCDAIWHVLTRGTIGETYNIGANCEINNINILRILMQLMGVPESNITYVNPRIGEDRRYALDTTKIRTQLKWEPKHDNLKQELQETISWYDSHADLWKPIKAQVEQHYAELGH</sequence>
<evidence type="ECO:0000256" key="7">
    <source>
        <dbReference type="ARBA" id="ARBA00023239"/>
    </source>
</evidence>
<evidence type="ECO:0000313" key="11">
    <source>
        <dbReference type="Proteomes" id="UP000235293"/>
    </source>
</evidence>
<proteinExistence type="inferred from homology"/>
<name>A0A9X7FFZ2_9BIFI</name>
<comment type="cofactor">
    <cofactor evidence="2 8">
        <name>NAD(+)</name>
        <dbReference type="ChEBI" id="CHEBI:57540"/>
    </cofactor>
</comment>
<dbReference type="SUPFAM" id="SSF51735">
    <property type="entry name" value="NAD(P)-binding Rossmann-fold domains"/>
    <property type="match status" value="1"/>
</dbReference>
<evidence type="ECO:0000256" key="2">
    <source>
        <dbReference type="ARBA" id="ARBA00001911"/>
    </source>
</evidence>
<evidence type="ECO:0000256" key="6">
    <source>
        <dbReference type="ARBA" id="ARBA00023027"/>
    </source>
</evidence>
<dbReference type="InterPro" id="IPR036291">
    <property type="entry name" value="NAD(P)-bd_dom_sf"/>
</dbReference>
<protein>
    <recommendedName>
        <fullName evidence="5 8">dTDP-glucose 4,6-dehydratase</fullName>
        <ecNumber evidence="4 8">4.2.1.46</ecNumber>
    </recommendedName>
</protein>